<dbReference type="EMBL" id="GGEC01076234">
    <property type="protein sequence ID" value="MBX56718.1"/>
    <property type="molecule type" value="Transcribed_RNA"/>
</dbReference>
<proteinExistence type="predicted"/>
<protein>
    <submittedName>
        <fullName evidence="1">Uncharacterized protein</fullName>
    </submittedName>
</protein>
<name>A0A2P2PPN8_RHIMU</name>
<accession>A0A2P2PPN8</accession>
<sequence length="18" mass="1744">MMAELVVAAAAAAAPSRN</sequence>
<evidence type="ECO:0000313" key="1">
    <source>
        <dbReference type="EMBL" id="MBX56718.1"/>
    </source>
</evidence>
<organism evidence="1">
    <name type="scientific">Rhizophora mucronata</name>
    <name type="common">Asiatic mangrove</name>
    <dbReference type="NCBI Taxonomy" id="61149"/>
    <lineage>
        <taxon>Eukaryota</taxon>
        <taxon>Viridiplantae</taxon>
        <taxon>Streptophyta</taxon>
        <taxon>Embryophyta</taxon>
        <taxon>Tracheophyta</taxon>
        <taxon>Spermatophyta</taxon>
        <taxon>Magnoliopsida</taxon>
        <taxon>eudicotyledons</taxon>
        <taxon>Gunneridae</taxon>
        <taxon>Pentapetalae</taxon>
        <taxon>rosids</taxon>
        <taxon>fabids</taxon>
        <taxon>Malpighiales</taxon>
        <taxon>Rhizophoraceae</taxon>
        <taxon>Rhizophora</taxon>
    </lineage>
</organism>
<dbReference type="AlphaFoldDB" id="A0A2P2PPN8"/>
<reference evidence="1" key="1">
    <citation type="submission" date="2018-02" db="EMBL/GenBank/DDBJ databases">
        <title>Rhizophora mucronata_Transcriptome.</title>
        <authorList>
            <person name="Meera S.P."/>
            <person name="Sreeshan A."/>
            <person name="Augustine A."/>
        </authorList>
    </citation>
    <scope>NUCLEOTIDE SEQUENCE</scope>
    <source>
        <tissue evidence="1">Leaf</tissue>
    </source>
</reference>